<keyword evidence="7" id="KW-0677">Repeat</keyword>
<evidence type="ECO:0000259" key="16">
    <source>
        <dbReference type="PROSITE" id="PS51473"/>
    </source>
</evidence>
<proteinExistence type="inferred from homology"/>
<reference evidence="18" key="1">
    <citation type="journal article" date="2017" name="Plant J.">
        <title>The pomegranate (Punica granatum L.) genome and the genomics of punicalagin biosynthesis.</title>
        <authorList>
            <person name="Qin G."/>
            <person name="Xu C."/>
            <person name="Ming R."/>
            <person name="Tang H."/>
            <person name="Guyot R."/>
            <person name="Kramer E.M."/>
            <person name="Hu Y."/>
            <person name="Yi X."/>
            <person name="Qi Y."/>
            <person name="Xu X."/>
            <person name="Gao Z."/>
            <person name="Pan H."/>
            <person name="Jian J."/>
            <person name="Tian Y."/>
            <person name="Yue Z."/>
            <person name="Xu Y."/>
        </authorList>
    </citation>
    <scope>NUCLEOTIDE SEQUENCE [LARGE SCALE GENOMIC DNA]</scope>
    <source>
        <strain evidence="18">cv. Dabenzi</strain>
    </source>
</reference>
<evidence type="ECO:0000256" key="10">
    <source>
        <dbReference type="ARBA" id="ARBA00023022"/>
    </source>
</evidence>
<evidence type="ECO:0000256" key="14">
    <source>
        <dbReference type="ARBA" id="ARBA00038393"/>
    </source>
</evidence>
<comment type="similarity">
    <text evidence="14">Belongs to the cysteine-rich repeat secretory protein family. Plasmodesmata-located proteins (PDLD) subfamily.</text>
</comment>
<dbReference type="GO" id="GO:0005537">
    <property type="term" value="F:D-mannose binding"/>
    <property type="evidence" value="ECO:0007669"/>
    <property type="project" value="UniProtKB-KW"/>
</dbReference>
<dbReference type="AlphaFoldDB" id="A0A218VTG5"/>
<dbReference type="GO" id="GO:0009506">
    <property type="term" value="C:plasmodesma"/>
    <property type="evidence" value="ECO:0007669"/>
    <property type="project" value="UniProtKB-SubCell"/>
</dbReference>
<organism evidence="17 18">
    <name type="scientific">Punica granatum</name>
    <name type="common">Pomegranate</name>
    <dbReference type="NCBI Taxonomy" id="22663"/>
    <lineage>
        <taxon>Eukaryota</taxon>
        <taxon>Viridiplantae</taxon>
        <taxon>Streptophyta</taxon>
        <taxon>Embryophyta</taxon>
        <taxon>Tracheophyta</taxon>
        <taxon>Spermatophyta</taxon>
        <taxon>Magnoliopsida</taxon>
        <taxon>eudicotyledons</taxon>
        <taxon>Gunneridae</taxon>
        <taxon>Pentapetalae</taxon>
        <taxon>rosids</taxon>
        <taxon>malvids</taxon>
        <taxon>Myrtales</taxon>
        <taxon>Lythraceae</taxon>
        <taxon>Punica</taxon>
    </lineage>
</organism>
<dbReference type="EMBL" id="MTKT01005880">
    <property type="protein sequence ID" value="OWM63854.1"/>
    <property type="molecule type" value="Genomic_DNA"/>
</dbReference>
<feature type="transmembrane region" description="Helical" evidence="15">
    <location>
        <begin position="6"/>
        <end position="26"/>
    </location>
</feature>
<keyword evidence="2" id="KW-0929">Antimicrobial</keyword>
<evidence type="ECO:0000256" key="12">
    <source>
        <dbReference type="ARBA" id="ARBA00023157"/>
    </source>
</evidence>
<evidence type="ECO:0000256" key="13">
    <source>
        <dbReference type="ARBA" id="ARBA00024184"/>
    </source>
</evidence>
<dbReference type="Proteomes" id="UP000197138">
    <property type="component" value="Unassembled WGS sequence"/>
</dbReference>
<dbReference type="GO" id="GO:0042742">
    <property type="term" value="P:defense response to bacterium"/>
    <property type="evidence" value="ECO:0007669"/>
    <property type="project" value="UniProtKB-KW"/>
</dbReference>
<evidence type="ECO:0000256" key="6">
    <source>
        <dbReference type="ARBA" id="ARBA00022734"/>
    </source>
</evidence>
<keyword evidence="3" id="KW-0295">Fungicide</keyword>
<dbReference type="PROSITE" id="PS51473">
    <property type="entry name" value="GNK2"/>
    <property type="match status" value="1"/>
</dbReference>
<accession>A0A218VTG5</accession>
<dbReference type="InterPro" id="IPR038408">
    <property type="entry name" value="GNK2_sf"/>
</dbReference>
<dbReference type="Gene3D" id="3.30.430.20">
    <property type="entry name" value="Gnk2 domain, C-X8-C-X2-C motif"/>
    <property type="match status" value="1"/>
</dbReference>
<evidence type="ECO:0000256" key="4">
    <source>
        <dbReference type="ARBA" id="ARBA00022581"/>
    </source>
</evidence>
<keyword evidence="15" id="KW-0472">Membrane</keyword>
<comment type="subcellular location">
    <subcellularLocation>
        <location evidence="13">Cell junction</location>
        <location evidence="13">Plasmodesma</location>
    </subcellularLocation>
    <subcellularLocation>
        <location evidence="1">Cell membrane</location>
        <topology evidence="1">Single-pass type I membrane protein</topology>
    </subcellularLocation>
</comment>
<dbReference type="GO" id="GO:0005886">
    <property type="term" value="C:plasma membrane"/>
    <property type="evidence" value="ECO:0007669"/>
    <property type="project" value="UniProtKB-SubCell"/>
</dbReference>
<keyword evidence="15" id="KW-1133">Transmembrane helix</keyword>
<keyword evidence="10" id="KW-0044">Antibiotic</keyword>
<name>A0A218VTG5_PUNGR</name>
<keyword evidence="9" id="KW-0965">Cell junction</keyword>
<evidence type="ECO:0000256" key="2">
    <source>
        <dbReference type="ARBA" id="ARBA00022529"/>
    </source>
</evidence>
<evidence type="ECO:0000313" key="17">
    <source>
        <dbReference type="EMBL" id="OWM63854.1"/>
    </source>
</evidence>
<dbReference type="InterPro" id="IPR002902">
    <property type="entry name" value="GNK2"/>
</dbReference>
<evidence type="ECO:0000256" key="9">
    <source>
        <dbReference type="ARBA" id="ARBA00022949"/>
    </source>
</evidence>
<keyword evidence="11" id="KW-0465">Mannose-binding</keyword>
<dbReference type="GO" id="GO:0050832">
    <property type="term" value="P:defense response to fungus"/>
    <property type="evidence" value="ECO:0007669"/>
    <property type="project" value="UniProtKB-KW"/>
</dbReference>
<dbReference type="PANTHER" id="PTHR32080:SF54">
    <property type="entry name" value="GNK2-HOMOLOGOUS DOMAIN-CONTAINING PROTEIN"/>
    <property type="match status" value="1"/>
</dbReference>
<evidence type="ECO:0000313" key="18">
    <source>
        <dbReference type="Proteomes" id="UP000197138"/>
    </source>
</evidence>
<feature type="domain" description="Gnk2-homologous" evidence="16">
    <location>
        <begin position="32"/>
        <end position="137"/>
    </location>
</feature>
<dbReference type="PANTHER" id="PTHR32080">
    <property type="entry name" value="ANTIFUNGAL PROTEIN GINKBILOBIN-2-LIKE"/>
    <property type="match status" value="1"/>
</dbReference>
<protein>
    <recommendedName>
        <fullName evidence="16">Gnk2-homologous domain-containing protein</fullName>
    </recommendedName>
</protein>
<dbReference type="InterPro" id="IPR051378">
    <property type="entry name" value="Cell2Cell_Antifungal"/>
</dbReference>
<sequence>MGSLNIKKIIVVAIGIFSICCGIRFVDGRPDTTIQSTLCSADTYDNDHGTYDRGMRFVLGRLRTDTSRSYDYYVSSPGPPTYDYVYARGVCENKLTETDCDSCIRVAVAHLVNDCYMSLGGQVQLQDCFVRYESYPF</sequence>
<evidence type="ECO:0000256" key="1">
    <source>
        <dbReference type="ARBA" id="ARBA00004251"/>
    </source>
</evidence>
<keyword evidence="8" id="KW-0611">Plant defense</keyword>
<comment type="caution">
    <text evidence="17">The sequence shown here is derived from an EMBL/GenBank/DDBJ whole genome shotgun (WGS) entry which is preliminary data.</text>
</comment>
<evidence type="ECO:0000256" key="11">
    <source>
        <dbReference type="ARBA" id="ARBA00023035"/>
    </source>
</evidence>
<evidence type="ECO:0000256" key="3">
    <source>
        <dbReference type="ARBA" id="ARBA00022577"/>
    </source>
</evidence>
<gene>
    <name evidence="17" type="ORF">CDL15_Pgr006116</name>
</gene>
<dbReference type="CDD" id="cd23509">
    <property type="entry name" value="Gnk2-like"/>
    <property type="match status" value="1"/>
</dbReference>
<keyword evidence="4" id="KW-0945">Host-virus interaction</keyword>
<evidence type="ECO:0000256" key="8">
    <source>
        <dbReference type="ARBA" id="ARBA00022821"/>
    </source>
</evidence>
<evidence type="ECO:0000256" key="7">
    <source>
        <dbReference type="ARBA" id="ARBA00022737"/>
    </source>
</evidence>
<evidence type="ECO:0000256" key="15">
    <source>
        <dbReference type="SAM" id="Phobius"/>
    </source>
</evidence>
<keyword evidence="15" id="KW-0812">Transmembrane</keyword>
<keyword evidence="5" id="KW-0732">Signal</keyword>
<keyword evidence="12" id="KW-1015">Disulfide bond</keyword>
<dbReference type="GO" id="GO:0031640">
    <property type="term" value="P:killing of cells of another organism"/>
    <property type="evidence" value="ECO:0007669"/>
    <property type="project" value="UniProtKB-KW"/>
</dbReference>
<evidence type="ECO:0000256" key="5">
    <source>
        <dbReference type="ARBA" id="ARBA00022729"/>
    </source>
</evidence>
<keyword evidence="6" id="KW-0430">Lectin</keyword>
<dbReference type="Pfam" id="PF01657">
    <property type="entry name" value="Stress-antifung"/>
    <property type="match status" value="1"/>
</dbReference>